<organism evidence="1 2">
    <name type="scientific">Planotetraspora silvatica</name>
    <dbReference type="NCBI Taxonomy" id="234614"/>
    <lineage>
        <taxon>Bacteria</taxon>
        <taxon>Bacillati</taxon>
        <taxon>Actinomycetota</taxon>
        <taxon>Actinomycetes</taxon>
        <taxon>Streptosporangiales</taxon>
        <taxon>Streptosporangiaceae</taxon>
        <taxon>Planotetraspora</taxon>
    </lineage>
</organism>
<accession>A0A8J3UNB9</accession>
<evidence type="ECO:0000313" key="2">
    <source>
        <dbReference type="Proteomes" id="UP000644610"/>
    </source>
</evidence>
<dbReference type="Gene3D" id="1.25.40.10">
    <property type="entry name" value="Tetratricopeptide repeat domain"/>
    <property type="match status" value="1"/>
</dbReference>
<sequence length="281" mass="31023">MADEAVRLSQKICKRQPGIGLWIDQLTSRLRTRAEVREALGHHRAALSDAHEAIAAHEAGGNPKYHLFVPDLHILLAELHAALGEREPALRHSGVIEQFRQALDSGDENTHLITARTLNRYAAVMLLLGDHERADDAARECVEILRPRIGQIRRISDIVIFGRMVYHLAQNTDPLDAEAAVKLIPLLQDGIDQMAMTVSVSPLAYGDPEQRDRGLAVLNLLERQSQLLTVLGAPGAAAVFEHHSYHLIDEPVRTWPETLAALRAVTDEAVRLRADPPVLGS</sequence>
<protein>
    <submittedName>
        <fullName evidence="1">Uncharacterized protein</fullName>
    </submittedName>
</protein>
<dbReference type="EMBL" id="BOOQ01000030">
    <property type="protein sequence ID" value="GII48212.1"/>
    <property type="molecule type" value="Genomic_DNA"/>
</dbReference>
<dbReference type="Proteomes" id="UP000644610">
    <property type="component" value="Unassembled WGS sequence"/>
</dbReference>
<reference evidence="1" key="1">
    <citation type="submission" date="2021-01" db="EMBL/GenBank/DDBJ databases">
        <title>Whole genome shotgun sequence of Planotetraspora silvatica NBRC 100141.</title>
        <authorList>
            <person name="Komaki H."/>
            <person name="Tamura T."/>
        </authorList>
    </citation>
    <scope>NUCLEOTIDE SEQUENCE</scope>
    <source>
        <strain evidence="1">NBRC 100141</strain>
    </source>
</reference>
<keyword evidence="2" id="KW-1185">Reference proteome</keyword>
<dbReference type="SUPFAM" id="SSF48452">
    <property type="entry name" value="TPR-like"/>
    <property type="match status" value="1"/>
</dbReference>
<dbReference type="AlphaFoldDB" id="A0A8J3UNB9"/>
<gene>
    <name evidence="1" type="ORF">Psi02_46360</name>
</gene>
<dbReference type="InterPro" id="IPR011990">
    <property type="entry name" value="TPR-like_helical_dom_sf"/>
</dbReference>
<name>A0A8J3UNB9_9ACTN</name>
<evidence type="ECO:0000313" key="1">
    <source>
        <dbReference type="EMBL" id="GII48212.1"/>
    </source>
</evidence>
<comment type="caution">
    <text evidence="1">The sequence shown here is derived from an EMBL/GenBank/DDBJ whole genome shotgun (WGS) entry which is preliminary data.</text>
</comment>
<proteinExistence type="predicted"/>